<organism evidence="2 3">
    <name type="scientific">Amycolatopsis tucumanensis</name>
    <dbReference type="NCBI Taxonomy" id="401106"/>
    <lineage>
        <taxon>Bacteria</taxon>
        <taxon>Bacillati</taxon>
        <taxon>Actinomycetota</taxon>
        <taxon>Actinomycetes</taxon>
        <taxon>Pseudonocardiales</taxon>
        <taxon>Pseudonocardiaceae</taxon>
        <taxon>Amycolatopsis</taxon>
    </lineage>
</organism>
<name>A0ABP7HN49_9PSEU</name>
<evidence type="ECO:0000256" key="1">
    <source>
        <dbReference type="SAM" id="MobiDB-lite"/>
    </source>
</evidence>
<evidence type="ECO:0000313" key="3">
    <source>
        <dbReference type="Proteomes" id="UP001501624"/>
    </source>
</evidence>
<keyword evidence="3" id="KW-1185">Reference proteome</keyword>
<feature type="region of interest" description="Disordered" evidence="1">
    <location>
        <begin position="1"/>
        <end position="43"/>
    </location>
</feature>
<reference evidence="3" key="1">
    <citation type="journal article" date="2019" name="Int. J. Syst. Evol. Microbiol.">
        <title>The Global Catalogue of Microorganisms (GCM) 10K type strain sequencing project: providing services to taxonomists for standard genome sequencing and annotation.</title>
        <authorList>
            <consortium name="The Broad Institute Genomics Platform"/>
            <consortium name="The Broad Institute Genome Sequencing Center for Infectious Disease"/>
            <person name="Wu L."/>
            <person name="Ma J."/>
        </authorList>
    </citation>
    <scope>NUCLEOTIDE SEQUENCE [LARGE SCALE GENOMIC DNA]</scope>
    <source>
        <strain evidence="3">JCM 17017</strain>
    </source>
</reference>
<sequence>MVVLQKGKTARKAPERDDPDSRFTGRGGRRERKDDPAGGWAGIREIKRTVAQARLTPQETSPSHQF</sequence>
<dbReference type="Proteomes" id="UP001501624">
    <property type="component" value="Unassembled WGS sequence"/>
</dbReference>
<accession>A0ABP7HN49</accession>
<comment type="caution">
    <text evidence="2">The sequence shown here is derived from an EMBL/GenBank/DDBJ whole genome shotgun (WGS) entry which is preliminary data.</text>
</comment>
<evidence type="ECO:0000313" key="2">
    <source>
        <dbReference type="EMBL" id="GAA3800044.1"/>
    </source>
</evidence>
<evidence type="ECO:0008006" key="4">
    <source>
        <dbReference type="Google" id="ProtNLM"/>
    </source>
</evidence>
<gene>
    <name evidence="2" type="ORF">GCM10022380_16740</name>
</gene>
<proteinExistence type="predicted"/>
<protein>
    <recommendedName>
        <fullName evidence="4">Transposase</fullName>
    </recommendedName>
</protein>
<dbReference type="EMBL" id="BAABCM010000001">
    <property type="protein sequence ID" value="GAA3800044.1"/>
    <property type="molecule type" value="Genomic_DNA"/>
</dbReference>
<feature type="compositionally biased region" description="Basic and acidic residues" evidence="1">
    <location>
        <begin position="12"/>
        <end position="23"/>
    </location>
</feature>